<dbReference type="Proteomes" id="UP000011135">
    <property type="component" value="Unassembled WGS sequence"/>
</dbReference>
<reference evidence="2 3" key="1">
    <citation type="submission" date="2012-12" db="EMBL/GenBank/DDBJ databases">
        <title>Genome assembly of Fulvivirga imtechensis AK7.</title>
        <authorList>
            <person name="Nupur N."/>
            <person name="Khatri I."/>
            <person name="Kumar R."/>
            <person name="Subramanian S."/>
            <person name="Pinnaka A."/>
        </authorList>
    </citation>
    <scope>NUCLEOTIDE SEQUENCE [LARGE SCALE GENOMIC DNA]</scope>
    <source>
        <strain evidence="2 3">AK7</strain>
    </source>
</reference>
<accession>L8JTB0</accession>
<keyword evidence="1" id="KW-0812">Transmembrane</keyword>
<comment type="caution">
    <text evidence="2">The sequence shown here is derived from an EMBL/GenBank/DDBJ whole genome shotgun (WGS) entry which is preliminary data.</text>
</comment>
<evidence type="ECO:0000313" key="3">
    <source>
        <dbReference type="Proteomes" id="UP000011135"/>
    </source>
</evidence>
<organism evidence="2 3">
    <name type="scientific">Fulvivirga imtechensis AK7</name>
    <dbReference type="NCBI Taxonomy" id="1237149"/>
    <lineage>
        <taxon>Bacteria</taxon>
        <taxon>Pseudomonadati</taxon>
        <taxon>Bacteroidota</taxon>
        <taxon>Cytophagia</taxon>
        <taxon>Cytophagales</taxon>
        <taxon>Fulvivirgaceae</taxon>
        <taxon>Fulvivirga</taxon>
    </lineage>
</organism>
<feature type="transmembrane region" description="Helical" evidence="1">
    <location>
        <begin position="21"/>
        <end position="40"/>
    </location>
</feature>
<evidence type="ECO:0000256" key="1">
    <source>
        <dbReference type="SAM" id="Phobius"/>
    </source>
</evidence>
<name>L8JTB0_9BACT</name>
<evidence type="ECO:0000313" key="2">
    <source>
        <dbReference type="EMBL" id="ELR71463.1"/>
    </source>
</evidence>
<keyword evidence="3" id="KW-1185">Reference proteome</keyword>
<sequence>MIEPEEDKDSGKKVITSVYKVIVLGFMAMVYLLIFLKLMFF</sequence>
<keyword evidence="1" id="KW-1133">Transmembrane helix</keyword>
<protein>
    <submittedName>
        <fullName evidence="2">Uncharacterized protein</fullName>
    </submittedName>
</protein>
<dbReference type="EMBL" id="AMZN01000039">
    <property type="protein sequence ID" value="ELR71463.1"/>
    <property type="molecule type" value="Genomic_DNA"/>
</dbReference>
<gene>
    <name evidence="2" type="ORF">C900_02526</name>
</gene>
<dbReference type="AlphaFoldDB" id="L8JTB0"/>
<proteinExistence type="predicted"/>
<dbReference type="RefSeq" id="WP_009579935.1">
    <property type="nucleotide sequence ID" value="NZ_AMZN01000039.1"/>
</dbReference>
<keyword evidence="1" id="KW-0472">Membrane</keyword>